<keyword evidence="1" id="KW-0812">Transmembrane</keyword>
<sequence>MNMLTFFLITLRCFALLSGLIGMAFILLGPGICYIDTESNDITICDSQVNFNFLQWNKVSKTVYLHVLVILTTLSALAPPIYSLIYLSITNEWEEKNKQILKLFKASMIFLLSGFLEVYLLITIDVQISVEDSYGIKSFVQGWASAAGIYFSISILQLIDMFIIYLKADNEKMKEEVI</sequence>
<name>A0A0N5A4V4_PARTI</name>
<accession>A0A0N5A4V4</accession>
<evidence type="ECO:0000313" key="3">
    <source>
        <dbReference type="WBParaSite" id="PTRK_0001673800.1"/>
    </source>
</evidence>
<dbReference type="AlphaFoldDB" id="A0A0N5A4V4"/>
<feature type="transmembrane region" description="Helical" evidence="1">
    <location>
        <begin position="142"/>
        <end position="166"/>
    </location>
</feature>
<keyword evidence="1" id="KW-0472">Membrane</keyword>
<keyword evidence="2" id="KW-1185">Reference proteome</keyword>
<proteinExistence type="predicted"/>
<evidence type="ECO:0000256" key="1">
    <source>
        <dbReference type="SAM" id="Phobius"/>
    </source>
</evidence>
<reference evidence="3" key="1">
    <citation type="submission" date="2017-02" db="UniProtKB">
        <authorList>
            <consortium name="WormBaseParasite"/>
        </authorList>
    </citation>
    <scope>IDENTIFICATION</scope>
</reference>
<dbReference type="STRING" id="131310.A0A0N5A4V4"/>
<feature type="transmembrane region" description="Helical" evidence="1">
    <location>
        <begin position="63"/>
        <end position="87"/>
    </location>
</feature>
<dbReference type="Proteomes" id="UP000038045">
    <property type="component" value="Unplaced"/>
</dbReference>
<evidence type="ECO:0000313" key="2">
    <source>
        <dbReference type="Proteomes" id="UP000038045"/>
    </source>
</evidence>
<protein>
    <submittedName>
        <fullName evidence="3">DUF2975 domain-containing protein</fullName>
    </submittedName>
</protein>
<organism evidence="2 3">
    <name type="scientific">Parastrongyloides trichosuri</name>
    <name type="common">Possum-specific nematode worm</name>
    <dbReference type="NCBI Taxonomy" id="131310"/>
    <lineage>
        <taxon>Eukaryota</taxon>
        <taxon>Metazoa</taxon>
        <taxon>Ecdysozoa</taxon>
        <taxon>Nematoda</taxon>
        <taxon>Chromadorea</taxon>
        <taxon>Rhabditida</taxon>
        <taxon>Tylenchina</taxon>
        <taxon>Panagrolaimomorpha</taxon>
        <taxon>Strongyloidoidea</taxon>
        <taxon>Strongyloididae</taxon>
        <taxon>Parastrongyloides</taxon>
    </lineage>
</organism>
<dbReference type="WBParaSite" id="PTRK_0001673800.1">
    <property type="protein sequence ID" value="PTRK_0001673800.1"/>
    <property type="gene ID" value="PTRK_0001673800"/>
</dbReference>
<feature type="transmembrane region" description="Helical" evidence="1">
    <location>
        <begin position="108"/>
        <end position="130"/>
    </location>
</feature>
<keyword evidence="1" id="KW-1133">Transmembrane helix</keyword>